<dbReference type="GO" id="GO:0005840">
    <property type="term" value="C:ribosome"/>
    <property type="evidence" value="ECO:0007669"/>
    <property type="project" value="UniProtKB-KW"/>
</dbReference>
<dbReference type="AlphaFoldDB" id="A0A2V1GR71"/>
<dbReference type="InterPro" id="IPR004498">
    <property type="entry name" value="Ribosomal_PrmA_MeTrfase"/>
</dbReference>
<keyword evidence="2 6" id="KW-0963">Cytoplasm</keyword>
<reference evidence="7 8" key="1">
    <citation type="submission" date="2018-04" db="EMBL/GenBank/DDBJ databases">
        <title>Thalassorhabdus spongiae gen. nov., sp. nov., isolated from a marine sponge in South-West Iceland.</title>
        <authorList>
            <person name="Knobloch S."/>
            <person name="Daussin A."/>
            <person name="Johannsson R."/>
            <person name="Marteinsson V.T."/>
        </authorList>
    </citation>
    <scope>NUCLEOTIDE SEQUENCE [LARGE SCALE GENOMIC DNA]</scope>
    <source>
        <strain evidence="7 8">Hp12</strain>
    </source>
</reference>
<keyword evidence="3 6" id="KW-0489">Methyltransferase</keyword>
<dbReference type="OrthoDB" id="9785995at2"/>
<evidence type="ECO:0000256" key="4">
    <source>
        <dbReference type="ARBA" id="ARBA00022679"/>
    </source>
</evidence>
<sequence length="297" mass="32668">MPWIQIQLSTTEQQQEQFEDLLLAAGAVSVTLQNNGDAPILEPLPGETPLWGKLRVIGLFEADIDVNQVTNFLKEQVAVDPLPGLKIEALEDKDWHRAWMDEYHPVHCGGELWICPSWLDAPHPEAVNVRLDPGMAFGTGTHPTTFLCLKWLADHPPQDLQVIDFGCGSGILAVAAALLGANVVDCIDIDPQALLATRDNAEKNSLSEQQIRSWLPEHAPDSVADLLIANILAGPLIELSSEMAARVKPGGKLVLSGILEHQVPAMLDCYSQWFEMSEPEIHHEGWARLDGIRKGNR</sequence>
<evidence type="ECO:0000256" key="1">
    <source>
        <dbReference type="ARBA" id="ARBA00009741"/>
    </source>
</evidence>
<organism evidence="7 8">
    <name type="scientific">Pelagibaculum spongiae</name>
    <dbReference type="NCBI Taxonomy" id="2080658"/>
    <lineage>
        <taxon>Bacteria</taxon>
        <taxon>Pseudomonadati</taxon>
        <taxon>Pseudomonadota</taxon>
        <taxon>Gammaproteobacteria</taxon>
        <taxon>Oceanospirillales</taxon>
        <taxon>Pelagibaculum</taxon>
    </lineage>
</organism>
<dbReference type="InterPro" id="IPR050078">
    <property type="entry name" value="Ribosomal_L11_MeTrfase_PrmA"/>
</dbReference>
<keyword evidence="8" id="KW-1185">Reference proteome</keyword>
<keyword evidence="5 6" id="KW-0949">S-adenosyl-L-methionine</keyword>
<evidence type="ECO:0000256" key="6">
    <source>
        <dbReference type="HAMAP-Rule" id="MF_00735"/>
    </source>
</evidence>
<evidence type="ECO:0000313" key="8">
    <source>
        <dbReference type="Proteomes" id="UP000244906"/>
    </source>
</evidence>
<dbReference type="PIRSF" id="PIRSF000401">
    <property type="entry name" value="RPL11_MTase"/>
    <property type="match status" value="1"/>
</dbReference>
<dbReference type="CDD" id="cd02440">
    <property type="entry name" value="AdoMet_MTases"/>
    <property type="match status" value="1"/>
</dbReference>
<protein>
    <recommendedName>
        <fullName evidence="6">Ribosomal protein L11 methyltransferase</fullName>
        <shortName evidence="6">L11 Mtase</shortName>
        <ecNumber evidence="6">2.1.1.-</ecNumber>
    </recommendedName>
</protein>
<evidence type="ECO:0000256" key="5">
    <source>
        <dbReference type="ARBA" id="ARBA00022691"/>
    </source>
</evidence>
<keyword evidence="7" id="KW-0687">Ribonucleoprotein</keyword>
<dbReference type="HAMAP" id="MF_00735">
    <property type="entry name" value="Methyltr_PrmA"/>
    <property type="match status" value="1"/>
</dbReference>
<dbReference type="PANTHER" id="PTHR43648">
    <property type="entry name" value="ELECTRON TRANSFER FLAVOPROTEIN BETA SUBUNIT LYSINE METHYLTRANSFERASE"/>
    <property type="match status" value="1"/>
</dbReference>
<dbReference type="GO" id="GO:0032259">
    <property type="term" value="P:methylation"/>
    <property type="evidence" value="ECO:0007669"/>
    <property type="project" value="UniProtKB-KW"/>
</dbReference>
<evidence type="ECO:0000313" key="7">
    <source>
        <dbReference type="EMBL" id="PVZ66273.1"/>
    </source>
</evidence>
<dbReference type="Proteomes" id="UP000244906">
    <property type="component" value="Unassembled WGS sequence"/>
</dbReference>
<evidence type="ECO:0000256" key="3">
    <source>
        <dbReference type="ARBA" id="ARBA00022603"/>
    </source>
</evidence>
<dbReference type="NCBIfam" id="TIGR00406">
    <property type="entry name" value="prmA"/>
    <property type="match status" value="1"/>
</dbReference>
<comment type="catalytic activity">
    <reaction evidence="6">
        <text>L-lysyl-[protein] + 3 S-adenosyl-L-methionine = N(6),N(6),N(6)-trimethyl-L-lysyl-[protein] + 3 S-adenosyl-L-homocysteine + 3 H(+)</text>
        <dbReference type="Rhea" id="RHEA:54192"/>
        <dbReference type="Rhea" id="RHEA-COMP:9752"/>
        <dbReference type="Rhea" id="RHEA-COMP:13826"/>
        <dbReference type="ChEBI" id="CHEBI:15378"/>
        <dbReference type="ChEBI" id="CHEBI:29969"/>
        <dbReference type="ChEBI" id="CHEBI:57856"/>
        <dbReference type="ChEBI" id="CHEBI:59789"/>
        <dbReference type="ChEBI" id="CHEBI:61961"/>
    </reaction>
</comment>
<comment type="caution">
    <text evidence="7">The sequence shown here is derived from an EMBL/GenBank/DDBJ whole genome shotgun (WGS) entry which is preliminary data.</text>
</comment>
<keyword evidence="7" id="KW-0689">Ribosomal protein</keyword>
<dbReference type="RefSeq" id="WP_116688193.1">
    <property type="nucleotide sequence ID" value="NZ_CAWNYD010000008.1"/>
</dbReference>
<dbReference type="Gene3D" id="3.40.50.150">
    <property type="entry name" value="Vaccinia Virus protein VP39"/>
    <property type="match status" value="1"/>
</dbReference>
<dbReference type="SUPFAM" id="SSF53335">
    <property type="entry name" value="S-adenosyl-L-methionine-dependent methyltransferases"/>
    <property type="match status" value="1"/>
</dbReference>
<name>A0A2V1GR71_9GAMM</name>
<comment type="function">
    <text evidence="6">Methylates ribosomal protein L11.</text>
</comment>
<proteinExistence type="inferred from homology"/>
<feature type="binding site" evidence="6">
    <location>
        <position position="166"/>
    </location>
    <ligand>
        <name>S-adenosyl-L-methionine</name>
        <dbReference type="ChEBI" id="CHEBI:59789"/>
    </ligand>
</feature>
<dbReference type="Pfam" id="PF06325">
    <property type="entry name" value="PrmA"/>
    <property type="match status" value="1"/>
</dbReference>
<dbReference type="GO" id="GO:0016279">
    <property type="term" value="F:protein-lysine N-methyltransferase activity"/>
    <property type="evidence" value="ECO:0007669"/>
    <property type="project" value="TreeGrafter"/>
</dbReference>
<feature type="binding site" evidence="6">
    <location>
        <position position="230"/>
    </location>
    <ligand>
        <name>S-adenosyl-L-methionine</name>
        <dbReference type="ChEBI" id="CHEBI:59789"/>
    </ligand>
</feature>
<dbReference type="InterPro" id="IPR029063">
    <property type="entry name" value="SAM-dependent_MTases_sf"/>
</dbReference>
<comment type="similarity">
    <text evidence="1 6">Belongs to the methyltransferase superfamily. PrmA family.</text>
</comment>
<dbReference type="EMBL" id="QDDL01000008">
    <property type="protein sequence ID" value="PVZ66273.1"/>
    <property type="molecule type" value="Genomic_DNA"/>
</dbReference>
<keyword evidence="4 6" id="KW-0808">Transferase</keyword>
<feature type="binding site" evidence="6">
    <location>
        <position position="145"/>
    </location>
    <ligand>
        <name>S-adenosyl-L-methionine</name>
        <dbReference type="ChEBI" id="CHEBI:59789"/>
    </ligand>
</feature>
<dbReference type="GO" id="GO:0005829">
    <property type="term" value="C:cytosol"/>
    <property type="evidence" value="ECO:0007669"/>
    <property type="project" value="TreeGrafter"/>
</dbReference>
<dbReference type="EC" id="2.1.1.-" evidence="6"/>
<dbReference type="PANTHER" id="PTHR43648:SF1">
    <property type="entry name" value="ELECTRON TRANSFER FLAVOPROTEIN BETA SUBUNIT LYSINE METHYLTRANSFERASE"/>
    <property type="match status" value="1"/>
</dbReference>
<comment type="subcellular location">
    <subcellularLocation>
        <location evidence="6">Cytoplasm</location>
    </subcellularLocation>
</comment>
<gene>
    <name evidence="6" type="primary">prmA</name>
    <name evidence="7" type="ORF">DC094_16330</name>
</gene>
<accession>A0A2V1GR71</accession>
<evidence type="ECO:0000256" key="2">
    <source>
        <dbReference type="ARBA" id="ARBA00022490"/>
    </source>
</evidence>
<feature type="binding site" evidence="6">
    <location>
        <position position="188"/>
    </location>
    <ligand>
        <name>S-adenosyl-L-methionine</name>
        <dbReference type="ChEBI" id="CHEBI:59789"/>
    </ligand>
</feature>